<comment type="caution">
    <text evidence="1">The sequence shown here is derived from an EMBL/GenBank/DDBJ whole genome shotgun (WGS) entry which is preliminary data.</text>
</comment>
<dbReference type="Proteomes" id="UP001165960">
    <property type="component" value="Unassembled WGS sequence"/>
</dbReference>
<gene>
    <name evidence="1" type="ORF">DSO57_1009767</name>
</gene>
<proteinExistence type="predicted"/>
<reference evidence="1" key="1">
    <citation type="submission" date="2022-04" db="EMBL/GenBank/DDBJ databases">
        <title>Genome of the entomopathogenic fungus Entomophthora muscae.</title>
        <authorList>
            <person name="Elya C."/>
            <person name="Lovett B.R."/>
            <person name="Lee E."/>
            <person name="Macias A.M."/>
            <person name="Hajek A.E."/>
            <person name="De Bivort B.L."/>
            <person name="Kasson M.T."/>
            <person name="De Fine Licht H.H."/>
            <person name="Stajich J.E."/>
        </authorList>
    </citation>
    <scope>NUCLEOTIDE SEQUENCE</scope>
    <source>
        <strain evidence="1">Berkeley</strain>
    </source>
</reference>
<keyword evidence="2" id="KW-1185">Reference proteome</keyword>
<organism evidence="1 2">
    <name type="scientific">Entomophthora muscae</name>
    <dbReference type="NCBI Taxonomy" id="34485"/>
    <lineage>
        <taxon>Eukaryota</taxon>
        <taxon>Fungi</taxon>
        <taxon>Fungi incertae sedis</taxon>
        <taxon>Zoopagomycota</taxon>
        <taxon>Entomophthoromycotina</taxon>
        <taxon>Entomophthoromycetes</taxon>
        <taxon>Entomophthorales</taxon>
        <taxon>Entomophthoraceae</taxon>
        <taxon>Entomophthora</taxon>
    </lineage>
</organism>
<dbReference type="EMBL" id="QTSX02005711">
    <property type="protein sequence ID" value="KAJ9058687.1"/>
    <property type="molecule type" value="Genomic_DNA"/>
</dbReference>
<evidence type="ECO:0000313" key="1">
    <source>
        <dbReference type="EMBL" id="KAJ9058687.1"/>
    </source>
</evidence>
<evidence type="ECO:0000313" key="2">
    <source>
        <dbReference type="Proteomes" id="UP001165960"/>
    </source>
</evidence>
<name>A0ACC2S8H1_9FUNG</name>
<protein>
    <submittedName>
        <fullName evidence="1">Uncharacterized protein</fullName>
    </submittedName>
</protein>
<sequence length="373" mass="41902">MSAESAHPHFETIKETLHDLNVKCPAFHHGCPFSNSQGRTPADLVGNCPAFRDGCPFSGKTPEQVQELIKEIPAQHKLCPAFAYQSNENSLACEQGASLVDYVKNIRNDLFIPPLQPGAQPLSNQMLEGTLDVHAAAERCKFVKYLSKGQIGPDVYGRFLICLYHVYSAMEEETKKLSSHPIVGLVHFPRQVNRIGPLVEDLEFFLGPNWKEKATVTPATQTYVDDIRYRATNSPHTLIAHPFTRYLGDMFGGQVLSRRIQKNFKILNQGGTAFYRFENITNVPDFREFYLDRLNAIRVSDKEKDEIIQASRRVFELNIGIFEEFGEELDDDEDVTSIKPKKAVSSSSKLAMKRRGASPGLVESAIPATEIRL</sequence>
<accession>A0ACC2S8H1</accession>